<keyword evidence="1" id="KW-0472">Membrane</keyword>
<feature type="transmembrane region" description="Helical" evidence="1">
    <location>
        <begin position="64"/>
        <end position="88"/>
    </location>
</feature>
<proteinExistence type="predicted"/>
<dbReference type="GeneID" id="63697616"/>
<sequence length="131" mass="14694">MTVVAVQMPLSREFYKRKELMTAAVRTIRHISPSPPPNKSSSLVAIASHFSPALSSLPFLSHYLTYHAFLNIIAFLSCPFLLSVIAAYRLRLRSTLATLTDAVFTFPLRISLRHSESFYSYSKSSALLFPP</sequence>
<accession>A0A017S8Z8</accession>
<evidence type="ECO:0000313" key="3">
    <source>
        <dbReference type="Proteomes" id="UP000019804"/>
    </source>
</evidence>
<dbReference type="EMBL" id="KK088433">
    <property type="protein sequence ID" value="EYE93079.1"/>
    <property type="molecule type" value="Genomic_DNA"/>
</dbReference>
<keyword evidence="1" id="KW-1133">Transmembrane helix</keyword>
<dbReference type="Proteomes" id="UP000019804">
    <property type="component" value="Unassembled WGS sequence"/>
</dbReference>
<reference evidence="3" key="1">
    <citation type="journal article" date="2014" name="Nat. Commun.">
        <title>Genomic adaptations of the halophilic Dead Sea filamentous fungus Eurotium rubrum.</title>
        <authorList>
            <person name="Kis-Papo T."/>
            <person name="Weig A.R."/>
            <person name="Riley R."/>
            <person name="Persoh D."/>
            <person name="Salamov A."/>
            <person name="Sun H."/>
            <person name="Lipzen A."/>
            <person name="Wasser S.P."/>
            <person name="Rambold G."/>
            <person name="Grigoriev I.V."/>
            <person name="Nevo E."/>
        </authorList>
    </citation>
    <scope>NUCLEOTIDE SEQUENCE [LARGE SCALE GENOMIC DNA]</scope>
    <source>
        <strain evidence="3">CBS 135680</strain>
    </source>
</reference>
<dbReference type="AlphaFoldDB" id="A0A017S8Z8"/>
<gene>
    <name evidence="2" type="ORF">EURHEDRAFT_414645</name>
</gene>
<keyword evidence="1" id="KW-0812">Transmembrane</keyword>
<dbReference type="RefSeq" id="XP_040636767.1">
    <property type="nucleotide sequence ID" value="XM_040782492.1"/>
</dbReference>
<keyword evidence="3" id="KW-1185">Reference proteome</keyword>
<evidence type="ECO:0000313" key="2">
    <source>
        <dbReference type="EMBL" id="EYE93079.1"/>
    </source>
</evidence>
<organism evidence="2 3">
    <name type="scientific">Aspergillus ruber (strain CBS 135680)</name>
    <dbReference type="NCBI Taxonomy" id="1388766"/>
    <lineage>
        <taxon>Eukaryota</taxon>
        <taxon>Fungi</taxon>
        <taxon>Dikarya</taxon>
        <taxon>Ascomycota</taxon>
        <taxon>Pezizomycotina</taxon>
        <taxon>Eurotiomycetes</taxon>
        <taxon>Eurotiomycetidae</taxon>
        <taxon>Eurotiales</taxon>
        <taxon>Aspergillaceae</taxon>
        <taxon>Aspergillus</taxon>
        <taxon>Aspergillus subgen. Aspergillus</taxon>
    </lineage>
</organism>
<dbReference type="HOGENOM" id="CLU_1927170_0_0_1"/>
<protein>
    <submittedName>
        <fullName evidence="2">Uncharacterized protein</fullName>
    </submittedName>
</protein>
<name>A0A017S8Z8_ASPRC</name>
<evidence type="ECO:0000256" key="1">
    <source>
        <dbReference type="SAM" id="Phobius"/>
    </source>
</evidence>